<sequence>MSTYLDHAASTPVRDVARVAYVDALRNCGNPSSVHRDGQAARAIVEDARERVARHFDADPVEVIFTSGGTESVNLGIAGLFRARHRAKGRRRRVIVPEAEHHATLDTVTALAHEGADIEWIAVDADGLIDTVAWQRAFHDTPESIACATALAANNEVGTVQPWRELCLVARDAGVPFHLDGVAALGHVPLALRPASAVSLSGHKIGAVPGVGVLLVDRGISPEAIIHGGGQQRGLRSGTMDAPAAASFAAALDELERERDAEVARIRLLSESLWAQILQAVPQAVPRGSRTSRLEHNLNFTFPGCQSDSLLFLLDEQGISVSTGSACQAGVAQPSHVLMAMGLSEDDSSSALRITLGHTTSQTDVDALVAALPRAYELALVAGRTA</sequence>
<evidence type="ECO:0000256" key="1">
    <source>
        <dbReference type="ARBA" id="ARBA00001933"/>
    </source>
</evidence>
<dbReference type="EMBL" id="CAFBMB010000072">
    <property type="protein sequence ID" value="CAB4902010.1"/>
    <property type="molecule type" value="Genomic_DNA"/>
</dbReference>
<evidence type="ECO:0000256" key="3">
    <source>
        <dbReference type="ARBA" id="ARBA00022679"/>
    </source>
</evidence>
<dbReference type="Gene3D" id="1.10.260.50">
    <property type="match status" value="1"/>
</dbReference>
<comment type="cofactor">
    <cofactor evidence="1">
        <name>pyridoxal 5'-phosphate</name>
        <dbReference type="ChEBI" id="CHEBI:597326"/>
    </cofactor>
</comment>
<gene>
    <name evidence="9" type="ORF">UFOPK3516_00983</name>
</gene>
<name>A0A6J7GBR8_9ZZZZ</name>
<keyword evidence="4" id="KW-0479">Metal-binding</keyword>
<dbReference type="InterPro" id="IPR015424">
    <property type="entry name" value="PyrdxlP-dep_Trfase"/>
</dbReference>
<dbReference type="GO" id="GO:0016740">
    <property type="term" value="F:transferase activity"/>
    <property type="evidence" value="ECO:0007669"/>
    <property type="project" value="UniProtKB-KW"/>
</dbReference>
<evidence type="ECO:0000313" key="9">
    <source>
        <dbReference type="EMBL" id="CAB4902010.1"/>
    </source>
</evidence>
<dbReference type="InterPro" id="IPR015421">
    <property type="entry name" value="PyrdxlP-dep_Trfase_major"/>
</dbReference>
<evidence type="ECO:0000256" key="2">
    <source>
        <dbReference type="ARBA" id="ARBA00006490"/>
    </source>
</evidence>
<dbReference type="AlphaFoldDB" id="A0A6J7GBR8"/>
<proteinExistence type="inferred from homology"/>
<dbReference type="GO" id="GO:0051536">
    <property type="term" value="F:iron-sulfur cluster binding"/>
    <property type="evidence" value="ECO:0007669"/>
    <property type="project" value="UniProtKB-KW"/>
</dbReference>
<dbReference type="Gene3D" id="3.90.1150.10">
    <property type="entry name" value="Aspartate Aminotransferase, domain 1"/>
    <property type="match status" value="1"/>
</dbReference>
<organism evidence="9">
    <name type="scientific">freshwater metagenome</name>
    <dbReference type="NCBI Taxonomy" id="449393"/>
    <lineage>
        <taxon>unclassified sequences</taxon>
        <taxon>metagenomes</taxon>
        <taxon>ecological metagenomes</taxon>
    </lineage>
</organism>
<dbReference type="SUPFAM" id="SSF53383">
    <property type="entry name" value="PLP-dependent transferases"/>
    <property type="match status" value="1"/>
</dbReference>
<comment type="similarity">
    <text evidence="2">Belongs to the class-V pyridoxal-phosphate-dependent aminotransferase family. NifS/IscS subfamily.</text>
</comment>
<dbReference type="GO" id="GO:0046872">
    <property type="term" value="F:metal ion binding"/>
    <property type="evidence" value="ECO:0007669"/>
    <property type="project" value="UniProtKB-KW"/>
</dbReference>
<dbReference type="Gene3D" id="3.40.640.10">
    <property type="entry name" value="Type I PLP-dependent aspartate aminotransferase-like (Major domain)"/>
    <property type="match status" value="1"/>
</dbReference>
<evidence type="ECO:0000256" key="5">
    <source>
        <dbReference type="ARBA" id="ARBA00022898"/>
    </source>
</evidence>
<dbReference type="InterPro" id="IPR016454">
    <property type="entry name" value="Cysteine_dSase"/>
</dbReference>
<dbReference type="InterPro" id="IPR015422">
    <property type="entry name" value="PyrdxlP-dep_Trfase_small"/>
</dbReference>
<accession>A0A6J7GBR8</accession>
<evidence type="ECO:0000256" key="4">
    <source>
        <dbReference type="ARBA" id="ARBA00022723"/>
    </source>
</evidence>
<feature type="domain" description="Aminotransferase class V" evidence="8">
    <location>
        <begin position="3"/>
        <end position="368"/>
    </location>
</feature>
<keyword evidence="3" id="KW-0808">Transferase</keyword>
<dbReference type="PIRSF" id="PIRSF005572">
    <property type="entry name" value="NifS"/>
    <property type="match status" value="1"/>
</dbReference>
<keyword evidence="6" id="KW-0408">Iron</keyword>
<keyword evidence="5" id="KW-0663">Pyridoxal phosphate</keyword>
<evidence type="ECO:0000259" key="8">
    <source>
        <dbReference type="Pfam" id="PF00266"/>
    </source>
</evidence>
<dbReference type="PANTHER" id="PTHR11601">
    <property type="entry name" value="CYSTEINE DESULFURYLASE FAMILY MEMBER"/>
    <property type="match status" value="1"/>
</dbReference>
<dbReference type="InterPro" id="IPR000192">
    <property type="entry name" value="Aminotrans_V_dom"/>
</dbReference>
<dbReference type="Pfam" id="PF00266">
    <property type="entry name" value="Aminotran_5"/>
    <property type="match status" value="1"/>
</dbReference>
<evidence type="ECO:0000256" key="6">
    <source>
        <dbReference type="ARBA" id="ARBA00023004"/>
    </source>
</evidence>
<evidence type="ECO:0000256" key="7">
    <source>
        <dbReference type="ARBA" id="ARBA00023014"/>
    </source>
</evidence>
<keyword evidence="7" id="KW-0411">Iron-sulfur</keyword>
<reference evidence="9" key="1">
    <citation type="submission" date="2020-05" db="EMBL/GenBank/DDBJ databases">
        <authorList>
            <person name="Chiriac C."/>
            <person name="Salcher M."/>
            <person name="Ghai R."/>
            <person name="Kavagutti S V."/>
        </authorList>
    </citation>
    <scope>NUCLEOTIDE SEQUENCE</scope>
</reference>
<dbReference type="PANTHER" id="PTHR11601:SF34">
    <property type="entry name" value="CYSTEINE DESULFURASE"/>
    <property type="match status" value="1"/>
</dbReference>
<protein>
    <submittedName>
        <fullName evidence="9">Unannotated protein</fullName>
    </submittedName>
</protein>